<dbReference type="FunFam" id="1.20.1560.10:FF:000046">
    <property type="entry name" value="ATP-binding cassette subfamily B member 11"/>
    <property type="match status" value="1"/>
</dbReference>
<feature type="transmembrane region" description="Helical" evidence="12">
    <location>
        <begin position="701"/>
        <end position="722"/>
    </location>
</feature>
<feature type="domain" description="ABC transporter" evidence="13">
    <location>
        <begin position="763"/>
        <end position="1001"/>
    </location>
</feature>
<feature type="transmembrane region" description="Helical" evidence="12">
    <location>
        <begin position="442"/>
        <end position="470"/>
    </location>
</feature>
<dbReference type="AlphaFoldDB" id="W5LA34"/>
<dbReference type="InterPro" id="IPR003439">
    <property type="entry name" value="ABC_transporter-like_ATP-bd"/>
</dbReference>
<evidence type="ECO:0000256" key="3">
    <source>
        <dbReference type="ARBA" id="ARBA00022448"/>
    </source>
</evidence>
<dbReference type="SUPFAM" id="SSF90123">
    <property type="entry name" value="ABC transporter transmembrane region"/>
    <property type="match status" value="2"/>
</dbReference>
<dbReference type="InterPro" id="IPR017871">
    <property type="entry name" value="ABC_transporter-like_CS"/>
</dbReference>
<dbReference type="GO" id="GO:0005524">
    <property type="term" value="F:ATP binding"/>
    <property type="evidence" value="ECO:0007669"/>
    <property type="project" value="UniProtKB-KW"/>
</dbReference>
<dbReference type="Gene3D" id="3.40.50.300">
    <property type="entry name" value="P-loop containing nucleotide triphosphate hydrolases"/>
    <property type="match status" value="2"/>
</dbReference>
<dbReference type="SUPFAM" id="SSF52540">
    <property type="entry name" value="P-loop containing nucleoside triphosphate hydrolases"/>
    <property type="match status" value="2"/>
</dbReference>
<dbReference type="GO" id="GO:0016887">
    <property type="term" value="F:ATP hydrolysis activity"/>
    <property type="evidence" value="ECO:0007669"/>
    <property type="project" value="InterPro"/>
</dbReference>
<accession>W5LA34</accession>
<dbReference type="InterPro" id="IPR036640">
    <property type="entry name" value="ABC1_TM_sf"/>
</dbReference>
<keyword evidence="11" id="KW-0325">Glycoprotein</keyword>
<evidence type="ECO:0000256" key="11">
    <source>
        <dbReference type="ARBA" id="ARBA00023180"/>
    </source>
</evidence>
<dbReference type="GO" id="GO:0090374">
    <property type="term" value="P:oligopeptide export from mitochondrion"/>
    <property type="evidence" value="ECO:0007669"/>
    <property type="project" value="TreeGrafter"/>
</dbReference>
<keyword evidence="16" id="KW-1185">Reference proteome</keyword>
<protein>
    <submittedName>
        <fullName evidence="15">ATP-binding cassette, sub-family B (MDR/TAP), member 4</fullName>
    </submittedName>
</protein>
<evidence type="ECO:0000259" key="13">
    <source>
        <dbReference type="PROSITE" id="PS50893"/>
    </source>
</evidence>
<dbReference type="Pfam" id="PF00005">
    <property type="entry name" value="ABC_tran"/>
    <property type="match status" value="2"/>
</dbReference>
<dbReference type="PROSITE" id="PS50929">
    <property type="entry name" value="ABC_TM1F"/>
    <property type="match status" value="2"/>
</dbReference>
<evidence type="ECO:0000256" key="1">
    <source>
        <dbReference type="ARBA" id="ARBA00004141"/>
    </source>
</evidence>
<feature type="transmembrane region" description="Helical" evidence="12">
    <location>
        <begin position="581"/>
        <end position="602"/>
    </location>
</feature>
<evidence type="ECO:0000313" key="16">
    <source>
        <dbReference type="Proteomes" id="UP000018467"/>
    </source>
</evidence>
<evidence type="ECO:0000256" key="9">
    <source>
        <dbReference type="ARBA" id="ARBA00022989"/>
    </source>
</evidence>
<evidence type="ECO:0000256" key="6">
    <source>
        <dbReference type="ARBA" id="ARBA00022741"/>
    </source>
</evidence>
<reference evidence="16" key="1">
    <citation type="submission" date="2013-03" db="EMBL/GenBank/DDBJ databases">
        <authorList>
            <person name="Jeffery W."/>
            <person name="Warren W."/>
            <person name="Wilson R.K."/>
        </authorList>
    </citation>
    <scope>NUCLEOTIDE SEQUENCE</scope>
    <source>
        <strain evidence="16">female</strain>
    </source>
</reference>
<keyword evidence="10 12" id="KW-0472">Membrane</keyword>
<feature type="transmembrane region" description="Helical" evidence="12">
    <location>
        <begin position="121"/>
        <end position="139"/>
    </location>
</feature>
<keyword evidence="9 12" id="KW-1133">Transmembrane helix</keyword>
<feature type="domain" description="ABC transmembrane type-1" evidence="14">
    <location>
        <begin position="19"/>
        <end position="150"/>
    </location>
</feature>
<dbReference type="HOGENOM" id="CLU_000604_17_2_1"/>
<dbReference type="GO" id="GO:0005743">
    <property type="term" value="C:mitochondrial inner membrane"/>
    <property type="evidence" value="ECO:0007669"/>
    <property type="project" value="TreeGrafter"/>
</dbReference>
<dbReference type="Pfam" id="PF00664">
    <property type="entry name" value="ABC_membrane"/>
    <property type="match status" value="2"/>
</dbReference>
<dbReference type="FunFam" id="3.40.50.300:FF:000479">
    <property type="entry name" value="Multidrug resistance protein 1A"/>
    <property type="match status" value="1"/>
</dbReference>
<evidence type="ECO:0000256" key="4">
    <source>
        <dbReference type="ARBA" id="ARBA00022692"/>
    </source>
</evidence>
<keyword evidence="8" id="KW-1278">Translocase</keyword>
<keyword evidence="3" id="KW-0813">Transport</keyword>
<sequence length="1007" mass="111262">EICKTDNEEQQTASDVCPLLCFCVFKSVMTSFTSKEQTAYAKAGAVAEEVLSAIRTVFAFGGQKKELKRYQKNLEDAKNVGIRKAIMVNISVGFVYFMIYMSYALAFWYGSTLIIAKEYQVGNLLTVFFAVIIGAFGIGQTSPNIQAFASARGAAHKVFSIIDHKPSIDSFSEEGYKPDVVKGNIEFRNIHFNYPSRQDVKVLNGMNLKIRSGQTIALVGSSGCGKSTTVQLLQRFYDPQEGTVTIDDHDIRSMNVRCLRELIGVVSQEPVLFATSIAENIRYGREDVTQEEIEQATREANAYDFIMKLPDKFETLVGDRGTQMSGGQKQRIAIARALVRNPKILLLDEATSALDTESEAIVQAALDKVRLGRTTIIVAHRLSTIRNADVIAGFQNGKIVELGTHDELMGMKGVYQSLVTMQEEKVPDVSFFTVLGLNKTEWPYMVLGVFCAIINGGMQPAFAIIFSKIISVGQVQTERTNFFSLMFAVIGAVSFVALFLQGYSFGKSGEILTMRLRYRAFRAMLRQDPGWYDDPKNSVGALTTRLATDTAQVQGATGVRMATLAQNVANLGTSIIISFVYGWQLTLLILSIVPIMAVAGAIQMKMLGGHAVKDKKELELAGKVATEAIENIRTVVSLTRESKFEILYQQNLVVPYQNAKKKAHIFGLTFSFSQAMIYFAYAGCFRFGAWLIEQKMMDFEGVYLVISAVMYGAMAVGEANSFTPNYAKAKISASHVLMLINRVPAIDNESEEGEKPEDFEGNVRFHDVHFKYPSRPDVPVLQGLRLRVKKGQSLALVGSSGCGKSTTIQLLERFYDPMQGAVMLDDKDAKQLNIHWLRSQIGIVSQEPVLFDCSLAENIAYGDNSRQVTQEEIERAAKAANIHSFIQELPQKYLTQAGDKGTQLSGGQKQRIAIARAILRNPKLLLLDEATSALDTESEKIVQEALDKAREGRTCIVVAHRLSTIQNADVIAVFQNGVVVEQGTHQQLLNQQGVYYTLVNSQMGAGK</sequence>
<keyword evidence="5" id="KW-0677">Repeat</keyword>
<dbReference type="SMART" id="SM00382">
    <property type="entry name" value="AAA"/>
    <property type="match status" value="2"/>
</dbReference>
<evidence type="ECO:0000256" key="7">
    <source>
        <dbReference type="ARBA" id="ARBA00022840"/>
    </source>
</evidence>
<evidence type="ECO:0000256" key="8">
    <source>
        <dbReference type="ARBA" id="ARBA00022967"/>
    </source>
</evidence>
<feature type="transmembrane region" description="Helical" evidence="12">
    <location>
        <begin position="665"/>
        <end position="689"/>
    </location>
</feature>
<evidence type="ECO:0000313" key="15">
    <source>
        <dbReference type="Ensembl" id="ENSAMXP00000016696.2"/>
    </source>
</evidence>
<dbReference type="CDD" id="cd18578">
    <property type="entry name" value="ABC_6TM_Pgp_ABCB1_D2_like"/>
    <property type="match status" value="1"/>
</dbReference>
<feature type="transmembrane region" description="Helical" evidence="12">
    <location>
        <begin position="86"/>
        <end position="109"/>
    </location>
</feature>
<evidence type="ECO:0000256" key="2">
    <source>
        <dbReference type="ARBA" id="ARBA00007577"/>
    </source>
</evidence>
<dbReference type="InterPro" id="IPR039421">
    <property type="entry name" value="Type_1_exporter"/>
</dbReference>
<dbReference type="GeneTree" id="ENSGT00940000159418"/>
<keyword evidence="7" id="KW-0067">ATP-binding</keyword>
<name>W5LA34_ASTMX</name>
<evidence type="ECO:0000259" key="14">
    <source>
        <dbReference type="PROSITE" id="PS50929"/>
    </source>
</evidence>
<proteinExistence type="inferred from homology"/>
<reference evidence="15" key="3">
    <citation type="submission" date="2025-08" db="UniProtKB">
        <authorList>
            <consortium name="Ensembl"/>
        </authorList>
    </citation>
    <scope>IDENTIFICATION</scope>
</reference>
<evidence type="ECO:0000256" key="12">
    <source>
        <dbReference type="SAM" id="Phobius"/>
    </source>
</evidence>
<keyword evidence="4 12" id="KW-0812">Transmembrane</keyword>
<reference evidence="15" key="4">
    <citation type="submission" date="2025-09" db="UniProtKB">
        <authorList>
            <consortium name="Ensembl"/>
        </authorList>
    </citation>
    <scope>IDENTIFICATION</scope>
</reference>
<dbReference type="InterPro" id="IPR027417">
    <property type="entry name" value="P-loop_NTPase"/>
</dbReference>
<dbReference type="InterPro" id="IPR003593">
    <property type="entry name" value="AAA+_ATPase"/>
</dbReference>
<dbReference type="Ensembl" id="ENSAMXT00000016696.2">
    <property type="protein sequence ID" value="ENSAMXP00000016696.2"/>
    <property type="gene ID" value="ENSAMXG00000016165.2"/>
</dbReference>
<evidence type="ECO:0000256" key="5">
    <source>
        <dbReference type="ARBA" id="ARBA00022737"/>
    </source>
</evidence>
<reference evidence="16" key="2">
    <citation type="journal article" date="2014" name="Nat. Commun.">
        <title>The cavefish genome reveals candidate genes for eye loss.</title>
        <authorList>
            <person name="McGaugh S.E."/>
            <person name="Gross J.B."/>
            <person name="Aken B."/>
            <person name="Blin M."/>
            <person name="Borowsky R."/>
            <person name="Chalopin D."/>
            <person name="Hinaux H."/>
            <person name="Jeffery W.R."/>
            <person name="Keene A."/>
            <person name="Ma L."/>
            <person name="Minx P."/>
            <person name="Murphy D."/>
            <person name="O'Quin K.E."/>
            <person name="Retaux S."/>
            <person name="Rohner N."/>
            <person name="Searle S.M."/>
            <person name="Stahl B.A."/>
            <person name="Tabin C."/>
            <person name="Volff J.N."/>
            <person name="Yoshizawa M."/>
            <person name="Warren W.C."/>
        </authorList>
    </citation>
    <scope>NUCLEOTIDE SEQUENCE [LARGE SCALE GENOMIC DNA]</scope>
    <source>
        <strain evidence="16">female</strain>
    </source>
</reference>
<keyword evidence="6" id="KW-0547">Nucleotide-binding</keyword>
<dbReference type="CDD" id="cd18577">
    <property type="entry name" value="ABC_6TM_Pgp_ABCB1_D1_like"/>
    <property type="match status" value="1"/>
</dbReference>
<dbReference type="Bgee" id="ENSAMXG00000016165">
    <property type="expression patterns" value="Expressed in intestine and 11 other cell types or tissues"/>
</dbReference>
<comment type="similarity">
    <text evidence="2">Belongs to the ABC transporter superfamily. ABCB family. Multidrug resistance exporter (TC 3.A.1.201) subfamily.</text>
</comment>
<feature type="domain" description="ABC transporter" evidence="13">
    <location>
        <begin position="185"/>
        <end position="421"/>
    </location>
</feature>
<feature type="transmembrane region" description="Helical" evidence="12">
    <location>
        <begin position="482"/>
        <end position="503"/>
    </location>
</feature>
<dbReference type="PANTHER" id="PTHR43394:SF27">
    <property type="entry name" value="ATP-DEPENDENT TRANSLOCASE ABCB1-LIKE"/>
    <property type="match status" value="1"/>
</dbReference>
<feature type="domain" description="ABC transmembrane type-1" evidence="14">
    <location>
        <begin position="446"/>
        <end position="728"/>
    </location>
</feature>
<dbReference type="PROSITE" id="PS50893">
    <property type="entry name" value="ABC_TRANSPORTER_2"/>
    <property type="match status" value="2"/>
</dbReference>
<comment type="subcellular location">
    <subcellularLocation>
        <location evidence="1">Membrane</location>
        <topology evidence="1">Multi-pass membrane protein</topology>
    </subcellularLocation>
</comment>
<dbReference type="PANTHER" id="PTHR43394">
    <property type="entry name" value="ATP-DEPENDENT PERMEASE MDL1, MITOCHONDRIAL"/>
    <property type="match status" value="1"/>
</dbReference>
<dbReference type="InterPro" id="IPR011527">
    <property type="entry name" value="ABC1_TM_dom"/>
</dbReference>
<dbReference type="Proteomes" id="UP000018467">
    <property type="component" value="Unassembled WGS sequence"/>
</dbReference>
<dbReference type="Gene3D" id="1.20.1560.10">
    <property type="entry name" value="ABC transporter type 1, transmembrane domain"/>
    <property type="match status" value="2"/>
</dbReference>
<organism evidence="15 16">
    <name type="scientific">Astyanax mexicanus</name>
    <name type="common">Blind cave fish</name>
    <name type="synonym">Astyanax fasciatus mexicanus</name>
    <dbReference type="NCBI Taxonomy" id="7994"/>
    <lineage>
        <taxon>Eukaryota</taxon>
        <taxon>Metazoa</taxon>
        <taxon>Chordata</taxon>
        <taxon>Craniata</taxon>
        <taxon>Vertebrata</taxon>
        <taxon>Euteleostomi</taxon>
        <taxon>Actinopterygii</taxon>
        <taxon>Neopterygii</taxon>
        <taxon>Teleostei</taxon>
        <taxon>Ostariophysi</taxon>
        <taxon>Characiformes</taxon>
        <taxon>Characoidei</taxon>
        <taxon>Acestrorhamphidae</taxon>
        <taxon>Acestrorhamphinae</taxon>
        <taxon>Astyanax</taxon>
    </lineage>
</organism>
<dbReference type="eggNOG" id="KOG0055">
    <property type="taxonomic scope" value="Eukaryota"/>
</dbReference>
<dbReference type="FunFam" id="3.40.50.300:FF:000302">
    <property type="entry name" value="ATP-binding cassette subfamily B member 5"/>
    <property type="match status" value="1"/>
</dbReference>
<evidence type="ECO:0000256" key="10">
    <source>
        <dbReference type="ARBA" id="ARBA00023136"/>
    </source>
</evidence>
<dbReference type="GO" id="GO:0015421">
    <property type="term" value="F:ABC-type oligopeptide transporter activity"/>
    <property type="evidence" value="ECO:0007669"/>
    <property type="project" value="TreeGrafter"/>
</dbReference>
<dbReference type="CDD" id="cd03249">
    <property type="entry name" value="ABC_MTABC3_MDL1_MDL2"/>
    <property type="match status" value="2"/>
</dbReference>
<dbReference type="PROSITE" id="PS00211">
    <property type="entry name" value="ABC_TRANSPORTER_1"/>
    <property type="match status" value="2"/>
</dbReference>